<dbReference type="GeneID" id="68102838"/>
<protein>
    <submittedName>
        <fullName evidence="2">Uncharacterized protein</fullName>
    </submittedName>
</protein>
<proteinExistence type="predicted"/>
<evidence type="ECO:0000313" key="2">
    <source>
        <dbReference type="EMBL" id="KAG2375010.1"/>
    </source>
</evidence>
<gene>
    <name evidence="2" type="ORF">C9374_010384</name>
</gene>
<feature type="region of interest" description="Disordered" evidence="1">
    <location>
        <begin position="44"/>
        <end position="65"/>
    </location>
</feature>
<dbReference type="EMBL" id="PYSW02000041">
    <property type="protein sequence ID" value="KAG2375010.1"/>
    <property type="molecule type" value="Genomic_DNA"/>
</dbReference>
<dbReference type="AlphaFoldDB" id="A0AA88GGG2"/>
<accession>A0AA88GGG2</accession>
<evidence type="ECO:0000256" key="1">
    <source>
        <dbReference type="SAM" id="MobiDB-lite"/>
    </source>
</evidence>
<dbReference type="Gene3D" id="3.90.1140.10">
    <property type="entry name" value="Cyclic phosphodiesterase"/>
    <property type="match status" value="1"/>
</dbReference>
<dbReference type="RefSeq" id="XP_044544184.1">
    <property type="nucleotide sequence ID" value="XM_044685922.1"/>
</dbReference>
<comment type="caution">
    <text evidence="2">The sequence shown here is derived from an EMBL/GenBank/DDBJ whole genome shotgun (WGS) entry which is preliminary data.</text>
</comment>
<sequence>MSVQPGYGYSFLVMPSEAFSKFQEMFDAFNDDWKLDNHGKEFKKSSLNNNDSTDRPRQNFHSTFVGKIPNSKKEEAIKALQELVTNGADGKKLYPFKATIEHFMISPVERIKNKKVYCLFAALKIETLRQDQMSFVHARRKCAEITGGKIVYNENEAHVSLIYTDETHVEELKQIVDRFNDKFEFEIDEVAIKFHEDTVKIPFIKE</sequence>
<evidence type="ECO:0000313" key="3">
    <source>
        <dbReference type="Proteomes" id="UP000816034"/>
    </source>
</evidence>
<organism evidence="2 3">
    <name type="scientific">Naegleria lovaniensis</name>
    <name type="common">Amoeba</name>
    <dbReference type="NCBI Taxonomy" id="51637"/>
    <lineage>
        <taxon>Eukaryota</taxon>
        <taxon>Discoba</taxon>
        <taxon>Heterolobosea</taxon>
        <taxon>Tetramitia</taxon>
        <taxon>Eutetramitia</taxon>
        <taxon>Vahlkampfiidae</taxon>
        <taxon>Naegleria</taxon>
    </lineage>
</organism>
<name>A0AA88GGG2_NAELO</name>
<keyword evidence="3" id="KW-1185">Reference proteome</keyword>
<reference evidence="2 3" key="1">
    <citation type="journal article" date="2018" name="BMC Genomics">
        <title>The genome of Naegleria lovaniensis, the basis for a comparative approach to unravel pathogenicity factors of the human pathogenic amoeba N. fowleri.</title>
        <authorList>
            <person name="Liechti N."/>
            <person name="Schurch N."/>
            <person name="Bruggmann R."/>
            <person name="Wittwer M."/>
        </authorList>
    </citation>
    <scope>NUCLEOTIDE SEQUENCE [LARGE SCALE GENOMIC DNA]</scope>
    <source>
        <strain evidence="2 3">ATCC 30569</strain>
    </source>
</reference>
<dbReference type="Proteomes" id="UP000816034">
    <property type="component" value="Unassembled WGS sequence"/>
</dbReference>